<reference evidence="1" key="1">
    <citation type="submission" date="2022-03" db="EMBL/GenBank/DDBJ databases">
        <title>Identification of a novel bacterium isolated from mangrove sediments.</title>
        <authorList>
            <person name="Pan X."/>
        </authorList>
    </citation>
    <scope>NUCLEOTIDE SEQUENCE</scope>
    <source>
        <strain evidence="1">B1949</strain>
    </source>
</reference>
<proteinExistence type="predicted"/>
<dbReference type="EMBL" id="JALHLF010000063">
    <property type="protein sequence ID" value="MCJ2183841.1"/>
    <property type="molecule type" value="Genomic_DNA"/>
</dbReference>
<gene>
    <name evidence="1" type="ORF">MTR62_14225</name>
</gene>
<dbReference type="Proteomes" id="UP001162881">
    <property type="component" value="Unassembled WGS sequence"/>
</dbReference>
<dbReference type="RefSeq" id="WP_244022027.1">
    <property type="nucleotide sequence ID" value="NZ_JALHLF010000063.1"/>
</dbReference>
<name>A0ABT0BGA5_9SPHN</name>
<organism evidence="1 2">
    <name type="scientific">Novosphingobium organovorum</name>
    <dbReference type="NCBI Taxonomy" id="2930092"/>
    <lineage>
        <taxon>Bacteria</taxon>
        <taxon>Pseudomonadati</taxon>
        <taxon>Pseudomonadota</taxon>
        <taxon>Alphaproteobacteria</taxon>
        <taxon>Sphingomonadales</taxon>
        <taxon>Sphingomonadaceae</taxon>
        <taxon>Novosphingobium</taxon>
    </lineage>
</organism>
<protein>
    <submittedName>
        <fullName evidence="1">Uncharacterized protein</fullName>
    </submittedName>
</protein>
<comment type="caution">
    <text evidence="1">The sequence shown here is derived from an EMBL/GenBank/DDBJ whole genome shotgun (WGS) entry which is preliminary data.</text>
</comment>
<evidence type="ECO:0000313" key="1">
    <source>
        <dbReference type="EMBL" id="MCJ2183841.1"/>
    </source>
</evidence>
<keyword evidence="2" id="KW-1185">Reference proteome</keyword>
<accession>A0ABT0BGA5</accession>
<evidence type="ECO:0000313" key="2">
    <source>
        <dbReference type="Proteomes" id="UP001162881"/>
    </source>
</evidence>
<sequence length="52" mass="5417">MKPVLRYLPDLPTALLYAAALAPAAALVVINPAQAHETKAPPVQTVQPTTPS</sequence>